<keyword evidence="3 4" id="KW-0326">Glycosidase</keyword>
<keyword evidence="5" id="KW-0812">Transmembrane</keyword>
<keyword evidence="5" id="KW-0472">Membrane</keyword>
<dbReference type="OrthoDB" id="187139at2759"/>
<keyword evidence="7" id="KW-1185">Reference proteome</keyword>
<dbReference type="InterPro" id="IPR006626">
    <property type="entry name" value="PbH1"/>
</dbReference>
<dbReference type="PANTHER" id="PTHR31339">
    <property type="entry name" value="PECTIN LYASE-RELATED"/>
    <property type="match status" value="1"/>
</dbReference>
<dbReference type="Gene3D" id="2.160.20.10">
    <property type="entry name" value="Single-stranded right-handed beta-helix, Pectin lyase-like"/>
    <property type="match status" value="2"/>
</dbReference>
<evidence type="ECO:0000313" key="6">
    <source>
        <dbReference type="EMBL" id="KAF8730200.1"/>
    </source>
</evidence>
<dbReference type="InterPro" id="IPR000743">
    <property type="entry name" value="Glyco_hydro_28"/>
</dbReference>
<dbReference type="InterPro" id="IPR011050">
    <property type="entry name" value="Pectin_lyase_fold/virulence"/>
</dbReference>
<comment type="caution">
    <text evidence="6">The sequence shown here is derived from an EMBL/GenBank/DDBJ whole genome shotgun (WGS) entry which is preliminary data.</text>
</comment>
<evidence type="ECO:0000313" key="7">
    <source>
        <dbReference type="Proteomes" id="UP000636709"/>
    </source>
</evidence>
<dbReference type="Proteomes" id="UP000636709">
    <property type="component" value="Unassembled WGS sequence"/>
</dbReference>
<evidence type="ECO:0000256" key="4">
    <source>
        <dbReference type="RuleBase" id="RU361169"/>
    </source>
</evidence>
<dbReference type="GO" id="GO:0005975">
    <property type="term" value="P:carbohydrate metabolic process"/>
    <property type="evidence" value="ECO:0007669"/>
    <property type="project" value="InterPro"/>
</dbReference>
<reference evidence="6" key="1">
    <citation type="submission" date="2020-07" db="EMBL/GenBank/DDBJ databases">
        <title>Genome sequence and genetic diversity analysis of an under-domesticated orphan crop, white fonio (Digitaria exilis).</title>
        <authorList>
            <person name="Bennetzen J.L."/>
            <person name="Chen S."/>
            <person name="Ma X."/>
            <person name="Wang X."/>
            <person name="Yssel A.E.J."/>
            <person name="Chaluvadi S.R."/>
            <person name="Johnson M."/>
            <person name="Gangashetty P."/>
            <person name="Hamidou F."/>
            <person name="Sanogo M.D."/>
            <person name="Zwaenepoel A."/>
            <person name="Wallace J."/>
            <person name="Van De Peer Y."/>
            <person name="Van Deynze A."/>
        </authorList>
    </citation>
    <scope>NUCLEOTIDE SEQUENCE</scope>
    <source>
        <tissue evidence="6">Leaves</tissue>
    </source>
</reference>
<evidence type="ECO:0000256" key="3">
    <source>
        <dbReference type="ARBA" id="ARBA00023295"/>
    </source>
</evidence>
<dbReference type="InterPro" id="IPR012334">
    <property type="entry name" value="Pectin_lyas_fold"/>
</dbReference>
<name>A0A835F6V5_9POAL</name>
<dbReference type="GO" id="GO:0004650">
    <property type="term" value="F:polygalacturonase activity"/>
    <property type="evidence" value="ECO:0007669"/>
    <property type="project" value="InterPro"/>
</dbReference>
<sequence>MVETAGGRIHQRRGAASFVASNKTLLAAAWVVGFALVFLWQSTSISLGSGGAGGGGVFLRLMSAPLAPSRPTPRLRPTAYNLTDFGAVGDGRALNTEAFERAVEAIAALAERGGGQLNVPPGRWLTAPFNLTSHMTLFLAEGAEILGIPDENYWPLMPALPSYGYGRERKGPRFGSLIHGQNLKDVVITGHNGSINGQGEVWWRKHRRRMLNNTRPPLLQLMWSKDIIVANITLRDSPFWHFHPYDCTNVTVSNVTILSPVSGAPNTDGIDPEHWALQVRLTPFICFTCSAGISIGSEMSGGVANVSVENVRIWESRRGVRIKTATGRGGYIRNISYRNITFDNVRAGIVIKVDYNEHADDGYDRTAFPDITSISFREIHGWGVRVPVRAHGSDVIPIKDISFQDMSVGISYKKKHIFQCSYVEGRVVGSVFPKPCENLDVYNEQGQLVKRAVSLNSTELDYDF</sequence>
<feature type="transmembrane region" description="Helical" evidence="5">
    <location>
        <begin position="20"/>
        <end position="40"/>
    </location>
</feature>
<keyword evidence="5" id="KW-1133">Transmembrane helix</keyword>
<keyword evidence="2 4" id="KW-0378">Hydrolase</keyword>
<evidence type="ECO:0008006" key="8">
    <source>
        <dbReference type="Google" id="ProtNLM"/>
    </source>
</evidence>
<protein>
    <recommendedName>
        <fullName evidence="8">Polygalacturonase</fullName>
    </recommendedName>
</protein>
<dbReference type="PANTHER" id="PTHR31339:SF44">
    <property type="entry name" value="PECTIN LYASE-LIKE SUPERFAMILY PROTEIN"/>
    <property type="match status" value="1"/>
</dbReference>
<organism evidence="6 7">
    <name type="scientific">Digitaria exilis</name>
    <dbReference type="NCBI Taxonomy" id="1010633"/>
    <lineage>
        <taxon>Eukaryota</taxon>
        <taxon>Viridiplantae</taxon>
        <taxon>Streptophyta</taxon>
        <taxon>Embryophyta</taxon>
        <taxon>Tracheophyta</taxon>
        <taxon>Spermatophyta</taxon>
        <taxon>Magnoliopsida</taxon>
        <taxon>Liliopsida</taxon>
        <taxon>Poales</taxon>
        <taxon>Poaceae</taxon>
        <taxon>PACMAD clade</taxon>
        <taxon>Panicoideae</taxon>
        <taxon>Panicodae</taxon>
        <taxon>Paniceae</taxon>
        <taxon>Anthephorinae</taxon>
        <taxon>Digitaria</taxon>
    </lineage>
</organism>
<dbReference type="SUPFAM" id="SSF51126">
    <property type="entry name" value="Pectin lyase-like"/>
    <property type="match status" value="1"/>
</dbReference>
<evidence type="ECO:0000256" key="1">
    <source>
        <dbReference type="ARBA" id="ARBA00008834"/>
    </source>
</evidence>
<comment type="similarity">
    <text evidence="1 4">Belongs to the glycosyl hydrolase 28 family.</text>
</comment>
<dbReference type="Pfam" id="PF00295">
    <property type="entry name" value="Glyco_hydro_28"/>
    <property type="match status" value="2"/>
</dbReference>
<gene>
    <name evidence="6" type="ORF">HU200_017175</name>
</gene>
<evidence type="ECO:0000256" key="2">
    <source>
        <dbReference type="ARBA" id="ARBA00022801"/>
    </source>
</evidence>
<dbReference type="SMART" id="SM00710">
    <property type="entry name" value="PbH1"/>
    <property type="match status" value="3"/>
</dbReference>
<dbReference type="AlphaFoldDB" id="A0A835F6V5"/>
<dbReference type="EMBL" id="JACEFO010001619">
    <property type="protein sequence ID" value="KAF8730200.1"/>
    <property type="molecule type" value="Genomic_DNA"/>
</dbReference>
<dbReference type="InterPro" id="IPR051801">
    <property type="entry name" value="GH28_Enzymes"/>
</dbReference>
<proteinExistence type="inferred from homology"/>
<evidence type="ECO:0000256" key="5">
    <source>
        <dbReference type="SAM" id="Phobius"/>
    </source>
</evidence>
<accession>A0A835F6V5</accession>